<dbReference type="CDD" id="cd05825">
    <property type="entry name" value="LbH_wcaF_like"/>
    <property type="match status" value="1"/>
</dbReference>
<dbReference type="PANTHER" id="PTHR23416:SF23">
    <property type="entry name" value="ACETYLTRANSFERASE C18B11.09C-RELATED"/>
    <property type="match status" value="1"/>
</dbReference>
<dbReference type="Gene3D" id="2.160.10.10">
    <property type="entry name" value="Hexapeptide repeat proteins"/>
    <property type="match status" value="1"/>
</dbReference>
<proteinExistence type="inferred from homology"/>
<dbReference type="InterPro" id="IPR001451">
    <property type="entry name" value="Hexapep"/>
</dbReference>
<dbReference type="InterPro" id="IPR018357">
    <property type="entry name" value="Hexapep_transf_CS"/>
</dbReference>
<dbReference type="InterPro" id="IPR011004">
    <property type="entry name" value="Trimer_LpxA-like_sf"/>
</dbReference>
<evidence type="ECO:0000256" key="4">
    <source>
        <dbReference type="ARBA" id="ARBA00023315"/>
    </source>
</evidence>
<keyword evidence="2 5" id="KW-0808">Transferase</keyword>
<dbReference type="AlphaFoldDB" id="A0A2S1YRW4"/>
<dbReference type="OrthoDB" id="9814490at2"/>
<name>A0A2S1YRW4_9FLAO</name>
<comment type="similarity">
    <text evidence="1">Belongs to the transferase hexapeptide repeat family.</text>
</comment>
<dbReference type="InterPro" id="IPR051159">
    <property type="entry name" value="Hexapeptide_acetyltransf"/>
</dbReference>
<keyword evidence="6" id="KW-1185">Reference proteome</keyword>
<evidence type="ECO:0000256" key="3">
    <source>
        <dbReference type="ARBA" id="ARBA00022737"/>
    </source>
</evidence>
<dbReference type="KEGG" id="fcr:HYN56_22290"/>
<organism evidence="5 6">
    <name type="scientific">Flavobacterium crocinum</name>
    <dbReference type="NCBI Taxonomy" id="2183896"/>
    <lineage>
        <taxon>Bacteria</taxon>
        <taxon>Pseudomonadati</taxon>
        <taxon>Bacteroidota</taxon>
        <taxon>Flavobacteriia</taxon>
        <taxon>Flavobacteriales</taxon>
        <taxon>Flavobacteriaceae</taxon>
        <taxon>Flavobacterium</taxon>
    </lineage>
</organism>
<keyword evidence="3" id="KW-0677">Repeat</keyword>
<dbReference type="EMBL" id="CP029255">
    <property type="protein sequence ID" value="AWK06811.1"/>
    <property type="molecule type" value="Genomic_DNA"/>
</dbReference>
<dbReference type="PROSITE" id="PS00101">
    <property type="entry name" value="HEXAPEP_TRANSFERASES"/>
    <property type="match status" value="1"/>
</dbReference>
<evidence type="ECO:0000313" key="5">
    <source>
        <dbReference type="EMBL" id="AWK06811.1"/>
    </source>
</evidence>
<dbReference type="Pfam" id="PF00132">
    <property type="entry name" value="Hexapep"/>
    <property type="match status" value="1"/>
</dbReference>
<evidence type="ECO:0000313" key="6">
    <source>
        <dbReference type="Proteomes" id="UP000245250"/>
    </source>
</evidence>
<gene>
    <name evidence="5" type="ORF">HYN56_22290</name>
</gene>
<dbReference type="PANTHER" id="PTHR23416">
    <property type="entry name" value="SIALIC ACID SYNTHASE-RELATED"/>
    <property type="match status" value="1"/>
</dbReference>
<dbReference type="GO" id="GO:0008374">
    <property type="term" value="F:O-acyltransferase activity"/>
    <property type="evidence" value="ECO:0007669"/>
    <property type="project" value="TreeGrafter"/>
</dbReference>
<evidence type="ECO:0000256" key="1">
    <source>
        <dbReference type="ARBA" id="ARBA00007274"/>
    </source>
</evidence>
<dbReference type="Proteomes" id="UP000245250">
    <property type="component" value="Chromosome"/>
</dbReference>
<dbReference type="GO" id="GO:0005829">
    <property type="term" value="C:cytosol"/>
    <property type="evidence" value="ECO:0007669"/>
    <property type="project" value="TreeGrafter"/>
</dbReference>
<accession>A0A2S1YRW4</accession>
<protein>
    <submittedName>
        <fullName evidence="5">Putative colanic acid biosynthesis acetyltransferase</fullName>
    </submittedName>
</protein>
<dbReference type="SUPFAM" id="SSF51161">
    <property type="entry name" value="Trimeric LpxA-like enzymes"/>
    <property type="match status" value="1"/>
</dbReference>
<sequence>MINKILDLSTYSHSFSLKNKISRLLWNCSSLILFRPFASRLFRRWRILVLKCFGAKIEWSSHVYASVKIWAPWNLELGANSSLGPKVDCYNQGKISIGSNTIISQKSYLCASSHDYTKPDFPLILKPITIGDGVWVAADAFIGPGVCIENNSVIAARAVVNKKVFKNSIVRGNPATSISRDEISTKKLQYDKL</sequence>
<reference evidence="5 6" key="1">
    <citation type="submission" date="2018-05" db="EMBL/GenBank/DDBJ databases">
        <title>Genome sequencing of Flavobacterium sp. HYN0056.</title>
        <authorList>
            <person name="Yi H."/>
            <person name="Baek C."/>
        </authorList>
    </citation>
    <scope>NUCLEOTIDE SEQUENCE [LARGE SCALE GENOMIC DNA]</scope>
    <source>
        <strain evidence="5 6">HYN0056</strain>
    </source>
</reference>
<evidence type="ECO:0000256" key="2">
    <source>
        <dbReference type="ARBA" id="ARBA00022679"/>
    </source>
</evidence>
<keyword evidence="4" id="KW-0012">Acyltransferase</keyword>